<dbReference type="EMBL" id="JAINUF010000002">
    <property type="protein sequence ID" value="KAJ8375906.1"/>
    <property type="molecule type" value="Genomic_DNA"/>
</dbReference>
<comment type="caution">
    <text evidence="4">The sequence shown here is derived from an EMBL/GenBank/DDBJ whole genome shotgun (WGS) entry which is preliminary data.</text>
</comment>
<feature type="compositionally biased region" description="Acidic residues" evidence="1">
    <location>
        <begin position="317"/>
        <end position="334"/>
    </location>
</feature>
<dbReference type="Pfam" id="PF13843">
    <property type="entry name" value="DDE_Tnp_1_7"/>
    <property type="match status" value="1"/>
</dbReference>
<dbReference type="Pfam" id="PF00078">
    <property type="entry name" value="RVT_1"/>
    <property type="match status" value="1"/>
</dbReference>
<dbReference type="Proteomes" id="UP001152622">
    <property type="component" value="Chromosome 2"/>
</dbReference>
<organism evidence="4 5">
    <name type="scientific">Synaphobranchus kaupii</name>
    <name type="common">Kaup's arrowtooth eel</name>
    <dbReference type="NCBI Taxonomy" id="118154"/>
    <lineage>
        <taxon>Eukaryota</taxon>
        <taxon>Metazoa</taxon>
        <taxon>Chordata</taxon>
        <taxon>Craniata</taxon>
        <taxon>Vertebrata</taxon>
        <taxon>Euteleostomi</taxon>
        <taxon>Actinopterygii</taxon>
        <taxon>Neopterygii</taxon>
        <taxon>Teleostei</taxon>
        <taxon>Anguilliformes</taxon>
        <taxon>Synaphobranchidae</taxon>
        <taxon>Synaphobranchus</taxon>
    </lineage>
</organism>
<feature type="region of interest" description="Disordered" evidence="1">
    <location>
        <begin position="317"/>
        <end position="378"/>
    </location>
</feature>
<evidence type="ECO:0000313" key="5">
    <source>
        <dbReference type="Proteomes" id="UP001152622"/>
    </source>
</evidence>
<reference evidence="4" key="1">
    <citation type="journal article" date="2023" name="Science">
        <title>Genome structures resolve the early diversification of teleost fishes.</title>
        <authorList>
            <person name="Parey E."/>
            <person name="Louis A."/>
            <person name="Montfort J."/>
            <person name="Bouchez O."/>
            <person name="Roques C."/>
            <person name="Iampietro C."/>
            <person name="Lluch J."/>
            <person name="Castinel A."/>
            <person name="Donnadieu C."/>
            <person name="Desvignes T."/>
            <person name="Floi Bucao C."/>
            <person name="Jouanno E."/>
            <person name="Wen M."/>
            <person name="Mejri S."/>
            <person name="Dirks R."/>
            <person name="Jansen H."/>
            <person name="Henkel C."/>
            <person name="Chen W.J."/>
            <person name="Zahm M."/>
            <person name="Cabau C."/>
            <person name="Klopp C."/>
            <person name="Thompson A.W."/>
            <person name="Robinson-Rechavi M."/>
            <person name="Braasch I."/>
            <person name="Lecointre G."/>
            <person name="Bobe J."/>
            <person name="Postlethwait J.H."/>
            <person name="Berthelot C."/>
            <person name="Roest Crollius H."/>
            <person name="Guiguen Y."/>
        </authorList>
    </citation>
    <scope>NUCLEOTIDE SEQUENCE</scope>
    <source>
        <strain evidence="4">WJC10195</strain>
    </source>
</reference>
<name>A0A9Q1G6I8_SYNKA</name>
<sequence length="727" mass="82086">MESSHSYAGPADWSRMRLAAQGEMGDKHDDKRNGCAAAAPMLANCRGAGDRGSCDVTFPMCKGARKRAALTSQSGGQHGFAVPGSGIQADNCRVQQSVQSIVDPLQFAYQQNRGVDDALLTLLHLVQSHLDTPKSYIRLVFVDFSSAFSTIQPHLMTKKLLKMNLNSHLILWVMSFLTDRPQWVRYKGHCSTTKTISTGSPQGSVVSPVLFTLYTDDCQSNCPEITFIKYSDDIVIVDSSNSDDKLQSAVSQFQQWCEVNFLDLNVEKTKEIAIDFRREPSPLRPLTIGAKTVERVEDMNRKAQYTVQDVLAIITGDDSEFEGCEDESDEDTESPDYTHSSENQHRDGDEMEIDACEDDSEEDREDPDYTPTNDDMEITPEEYNSVDEQMVSFRGTGSPIRQYVKGKPHPWGLKIWARCSSSGILCDFDVYQGGTGKKTTLGMGGDVVVKLCETLPASKNYKVFADNLFSSVPLVHKLLEQQIYFVGTLRNNRLAGCQLEDEKDLAKRGRGSVDCRVEKDDSIAIVKWYDNKSVTLISSYCAFEPEDQARRWSKSDKVYVQVNRPHIVKEYNTFMGGIDLLDACVARYKYHMRSRRWYLYLFWQIIMLGLVNAWMVYRRDCGLLGVQKPLKQRKFQAEVATSLIFVNAKRGRPLLDASPPLAPPKRIRVGVPNDVRTDQFAHWPIRCEKRGRCKACTVNATNILCEKCDVRLCFTADRNCFKLYHLA</sequence>
<dbReference type="InterPro" id="IPR000477">
    <property type="entry name" value="RT_dom"/>
</dbReference>
<dbReference type="PANTHER" id="PTHR47272">
    <property type="entry name" value="DDE_TNP_1_7 DOMAIN-CONTAINING PROTEIN"/>
    <property type="match status" value="1"/>
</dbReference>
<dbReference type="InterPro" id="IPR043502">
    <property type="entry name" value="DNA/RNA_pol_sf"/>
</dbReference>
<evidence type="ECO:0000313" key="4">
    <source>
        <dbReference type="EMBL" id="KAJ8375906.1"/>
    </source>
</evidence>
<protein>
    <recommendedName>
        <fullName evidence="3">Reverse transcriptase domain-containing protein</fullName>
    </recommendedName>
</protein>
<keyword evidence="2" id="KW-1133">Transmembrane helix</keyword>
<dbReference type="AlphaFoldDB" id="A0A9Q1G6I8"/>
<proteinExistence type="predicted"/>
<feature type="domain" description="Reverse transcriptase" evidence="3">
    <location>
        <begin position="1"/>
        <end position="288"/>
    </location>
</feature>
<dbReference type="PROSITE" id="PS50878">
    <property type="entry name" value="RT_POL"/>
    <property type="match status" value="1"/>
</dbReference>
<keyword evidence="5" id="KW-1185">Reference proteome</keyword>
<gene>
    <name evidence="4" type="ORF">SKAU_G00064860</name>
</gene>
<dbReference type="InterPro" id="IPR029526">
    <property type="entry name" value="PGBD"/>
</dbReference>
<dbReference type="CDD" id="cd01650">
    <property type="entry name" value="RT_nLTR_like"/>
    <property type="match status" value="1"/>
</dbReference>
<evidence type="ECO:0000256" key="2">
    <source>
        <dbReference type="SAM" id="Phobius"/>
    </source>
</evidence>
<evidence type="ECO:0000259" key="3">
    <source>
        <dbReference type="PROSITE" id="PS50878"/>
    </source>
</evidence>
<keyword evidence="2" id="KW-0812">Transmembrane</keyword>
<feature type="transmembrane region" description="Helical" evidence="2">
    <location>
        <begin position="597"/>
        <end position="617"/>
    </location>
</feature>
<evidence type="ECO:0000256" key="1">
    <source>
        <dbReference type="SAM" id="MobiDB-lite"/>
    </source>
</evidence>
<feature type="compositionally biased region" description="Acidic residues" evidence="1">
    <location>
        <begin position="349"/>
        <end position="378"/>
    </location>
</feature>
<dbReference type="SUPFAM" id="SSF56672">
    <property type="entry name" value="DNA/RNA polymerases"/>
    <property type="match status" value="1"/>
</dbReference>
<dbReference type="PANTHER" id="PTHR47272:SF1">
    <property type="entry name" value="PIGGYBAC TRANSPOSABLE ELEMENT-DERIVED PROTEIN 3-LIKE"/>
    <property type="match status" value="1"/>
</dbReference>
<keyword evidence="2" id="KW-0472">Membrane</keyword>
<accession>A0A9Q1G6I8</accession>
<dbReference type="OrthoDB" id="123207at2759"/>